<gene>
    <name evidence="1" type="ORF">CFP56_017048</name>
</gene>
<reference evidence="1" key="2">
    <citation type="journal article" date="2018" name="Sci. Data">
        <title>The draft genome sequence of cork oak.</title>
        <authorList>
            <person name="Ramos A.M."/>
            <person name="Usie A."/>
            <person name="Barbosa P."/>
            <person name="Barros P.M."/>
            <person name="Capote T."/>
            <person name="Chaves I."/>
            <person name="Simoes F."/>
            <person name="Abreu I."/>
            <person name="Carrasquinho I."/>
            <person name="Faro C."/>
            <person name="Guimaraes J.B."/>
            <person name="Mendonca D."/>
            <person name="Nobrega F."/>
            <person name="Rodrigues L."/>
            <person name="Saibo N.J.M."/>
            <person name="Varela M.C."/>
            <person name="Egas C."/>
            <person name="Matos J."/>
            <person name="Miguel C.M."/>
            <person name="Oliveira M.M."/>
            <person name="Ricardo C.P."/>
            <person name="Goncalves S."/>
        </authorList>
    </citation>
    <scope>NUCLEOTIDE SEQUENCE [LARGE SCALE GENOMIC DNA]</scope>
    <source>
        <strain evidence="1">HL8</strain>
    </source>
</reference>
<protein>
    <submittedName>
        <fullName evidence="1">Uncharacterized protein</fullName>
    </submittedName>
</protein>
<dbReference type="AlphaFoldDB" id="A0AAW0M0R6"/>
<dbReference type="EMBL" id="PKMF04000026">
    <property type="protein sequence ID" value="KAK7857507.1"/>
    <property type="molecule type" value="Genomic_DNA"/>
</dbReference>
<sequence length="75" mass="8512">MGHFYSFSFVTIIIREGDIDPEKVVSIKVLMHLYPFFIFGEHNDEKTGFSGTQGLGDQSRFLLCGYLSHESGHNI</sequence>
<comment type="caution">
    <text evidence="1">The sequence shown here is derived from an EMBL/GenBank/DDBJ whole genome shotgun (WGS) entry which is preliminary data.</text>
</comment>
<evidence type="ECO:0000313" key="1">
    <source>
        <dbReference type="EMBL" id="KAK7857507.1"/>
    </source>
</evidence>
<reference evidence="1" key="3">
    <citation type="submission" date="2023-07" db="EMBL/GenBank/DDBJ databases">
        <title>An improved reference 1 genome and first organelle genomes of Quercus suber.</title>
        <authorList>
            <consortium name="Genosuber Consortium"/>
            <person name="Usie A."/>
            <person name="Serra O."/>
            <person name="Barros P."/>
        </authorList>
    </citation>
    <scope>NUCLEOTIDE SEQUENCE</scope>
    <source>
        <strain evidence="1">HL8</strain>
        <tissue evidence="1">Leaves</tissue>
    </source>
</reference>
<accession>A0AAW0M0R6</accession>
<reference evidence="1" key="1">
    <citation type="submission" date="2017-12" db="EMBL/GenBank/DDBJ databases">
        <authorList>
            <person name="Barbosa P."/>
            <person name="Usie A."/>
            <person name="Ramos A.M."/>
        </authorList>
    </citation>
    <scope>NUCLEOTIDE SEQUENCE</scope>
    <source>
        <strain evidence="1">HL8</strain>
        <tissue evidence="1">Leaves</tissue>
    </source>
</reference>
<name>A0AAW0M0R6_QUESU</name>
<organism evidence="1">
    <name type="scientific">Quercus suber</name>
    <name type="common">Cork oak</name>
    <dbReference type="NCBI Taxonomy" id="58331"/>
    <lineage>
        <taxon>Eukaryota</taxon>
        <taxon>Viridiplantae</taxon>
        <taxon>Streptophyta</taxon>
        <taxon>Embryophyta</taxon>
        <taxon>Tracheophyta</taxon>
        <taxon>Spermatophyta</taxon>
        <taxon>Magnoliopsida</taxon>
        <taxon>eudicotyledons</taxon>
        <taxon>Gunneridae</taxon>
        <taxon>Pentapetalae</taxon>
        <taxon>rosids</taxon>
        <taxon>fabids</taxon>
        <taxon>Fagales</taxon>
        <taxon>Fagaceae</taxon>
        <taxon>Quercus</taxon>
    </lineage>
</organism>
<proteinExistence type="predicted"/>